<organism evidence="1 2">
    <name type="scientific">Owenia fusiformis</name>
    <name type="common">Polychaete worm</name>
    <dbReference type="NCBI Taxonomy" id="6347"/>
    <lineage>
        <taxon>Eukaryota</taxon>
        <taxon>Metazoa</taxon>
        <taxon>Spiralia</taxon>
        <taxon>Lophotrochozoa</taxon>
        <taxon>Annelida</taxon>
        <taxon>Polychaeta</taxon>
        <taxon>Sedentaria</taxon>
        <taxon>Canalipalpata</taxon>
        <taxon>Sabellida</taxon>
        <taxon>Oweniida</taxon>
        <taxon>Oweniidae</taxon>
        <taxon>Owenia</taxon>
    </lineage>
</organism>
<dbReference type="AlphaFoldDB" id="A0A8J1TAJ7"/>
<dbReference type="Proteomes" id="UP000749559">
    <property type="component" value="Unassembled WGS sequence"/>
</dbReference>
<gene>
    <name evidence="1" type="ORF">OFUS_LOCUS23888</name>
</gene>
<accession>A0A8J1TAJ7</accession>
<evidence type="ECO:0000313" key="1">
    <source>
        <dbReference type="EMBL" id="CAH1799931.1"/>
    </source>
</evidence>
<name>A0A8J1TAJ7_OWEFU</name>
<comment type="caution">
    <text evidence="1">The sequence shown here is derived from an EMBL/GenBank/DDBJ whole genome shotgun (WGS) entry which is preliminary data.</text>
</comment>
<sequence length="596" mass="66376">MGSFVISVVLLFMHTSRSIAQDVSLTAVDKEILIDQCGDAGFSSDVILDDCCHFWHCANDGSFHRQSCMPGTVWHPGWCTCVHPNEYQLCDPAECVIDMVTSEPCPDKSVLAQDGKCCINGDIYEMIDSVTYKFGQDRKKSRCPDGQVFSLESCCCEGDIFSMQKCGCYHWPFSTDFIDIIQGVPASSDGGVGITEGGADSELGGTNLGSLSLLDPEGSIKLPRFINSYYGTKLFISVWFKADPETQNNGGSLIRNAGLTGTPTIRLDLLDEIRITGGLWVKDGTYDFLEYIQPTGGWHFIAMSYDEGCLTLVLDDDVYTFDEQAPLDAFNTRQIAEQQQRTMEAILDASDSAISEISELTNGPANVIFNQLGFDINPQINTMLQEIGTVRGNLGLFDQASVNVLELENRLEVGAELDSIDVELTKTDCRTFDRAVDTSSKAIRRSRFQLEREGLRKISELLSTENNFENIMALEQVEVLLKEIIVDIIPRWNHVFDMRATTDNMKNLLKLYEDFDLTRLQSALEPTTFEEMFQAVGDNKKPKNLNIKPTKMPLTVGIDYVGLIDELVICDFSWDDSQITQLRLENVIADSPDDAS</sequence>
<proteinExistence type="predicted"/>
<reference evidence="1" key="1">
    <citation type="submission" date="2022-03" db="EMBL/GenBank/DDBJ databases">
        <authorList>
            <person name="Martin C."/>
        </authorList>
    </citation>
    <scope>NUCLEOTIDE SEQUENCE</scope>
</reference>
<keyword evidence="2" id="KW-1185">Reference proteome</keyword>
<evidence type="ECO:0000313" key="2">
    <source>
        <dbReference type="Proteomes" id="UP000749559"/>
    </source>
</evidence>
<dbReference type="EMBL" id="CAIIXF020000011">
    <property type="protein sequence ID" value="CAH1799931.1"/>
    <property type="molecule type" value="Genomic_DNA"/>
</dbReference>
<protein>
    <submittedName>
        <fullName evidence="1">Uncharacterized protein</fullName>
    </submittedName>
</protein>